<protein>
    <submittedName>
        <fullName evidence="2">Uncharacterized protein</fullName>
    </submittedName>
</protein>
<keyword evidence="1" id="KW-1133">Transmembrane helix</keyword>
<comment type="caution">
    <text evidence="2">The sequence shown here is derived from an EMBL/GenBank/DDBJ whole genome shotgun (WGS) entry which is preliminary data.</text>
</comment>
<evidence type="ECO:0000256" key="1">
    <source>
        <dbReference type="SAM" id="Phobius"/>
    </source>
</evidence>
<proteinExistence type="predicted"/>
<accession>A0A645F187</accession>
<keyword evidence="1" id="KW-0472">Membrane</keyword>
<sequence>MKKIAWYARSFLAASIFCAAAFAAVLTLQPTNWKPYAVLALSAGLLAAFLFFTENQRLTAARLIVENQILHIQPAVLRERDSAKEGKAESCETVEMFVSCFGILLGSKVIKFNQEGIRLKAVEIGRDYLSLDYGRDMDVRNIRLIHASPDSTVLASIIEKFRYETGITPTVTH</sequence>
<reference evidence="2" key="1">
    <citation type="submission" date="2019-08" db="EMBL/GenBank/DDBJ databases">
        <authorList>
            <person name="Kucharzyk K."/>
            <person name="Murdoch R.W."/>
            <person name="Higgins S."/>
            <person name="Loffler F."/>
        </authorList>
    </citation>
    <scope>NUCLEOTIDE SEQUENCE</scope>
</reference>
<keyword evidence="1" id="KW-0812">Transmembrane</keyword>
<evidence type="ECO:0000313" key="2">
    <source>
        <dbReference type="EMBL" id="MPN07520.1"/>
    </source>
</evidence>
<name>A0A645F187_9ZZZZ</name>
<gene>
    <name evidence="2" type="ORF">SDC9_154790</name>
</gene>
<dbReference type="EMBL" id="VSSQ01053488">
    <property type="protein sequence ID" value="MPN07520.1"/>
    <property type="molecule type" value="Genomic_DNA"/>
</dbReference>
<dbReference type="AlphaFoldDB" id="A0A645F187"/>
<feature type="transmembrane region" description="Helical" evidence="1">
    <location>
        <begin position="33"/>
        <end position="52"/>
    </location>
</feature>
<organism evidence="2">
    <name type="scientific">bioreactor metagenome</name>
    <dbReference type="NCBI Taxonomy" id="1076179"/>
    <lineage>
        <taxon>unclassified sequences</taxon>
        <taxon>metagenomes</taxon>
        <taxon>ecological metagenomes</taxon>
    </lineage>
</organism>